<dbReference type="InterPro" id="IPR037171">
    <property type="entry name" value="NagB/RpiA_transferase-like"/>
</dbReference>
<keyword evidence="3" id="KW-0028">Amino-acid biosynthesis</keyword>
<dbReference type="Gene3D" id="1.20.120.420">
    <property type="entry name" value="translation initiation factor eif-2b, domain 1"/>
    <property type="match status" value="1"/>
</dbReference>
<reference evidence="4" key="1">
    <citation type="submission" date="2020-10" db="EMBL/GenBank/DDBJ databases">
        <authorList>
            <person name="Gilroy R."/>
        </authorList>
    </citation>
    <scope>NUCLEOTIDE SEQUENCE</scope>
    <source>
        <strain evidence="4">CHK154-7741</strain>
    </source>
</reference>
<dbReference type="EMBL" id="DVOD01000013">
    <property type="protein sequence ID" value="HIU91770.1"/>
    <property type="molecule type" value="Genomic_DNA"/>
</dbReference>
<dbReference type="InterPro" id="IPR042529">
    <property type="entry name" value="IF_2B-like_C"/>
</dbReference>
<dbReference type="InterPro" id="IPR005251">
    <property type="entry name" value="IF-M1Pi"/>
</dbReference>
<dbReference type="Gene3D" id="3.40.50.10470">
    <property type="entry name" value="Translation initiation factor eif-2b, domain 2"/>
    <property type="match status" value="1"/>
</dbReference>
<accession>A0A9D1MYH4</accession>
<dbReference type="NCBIfam" id="TIGR00524">
    <property type="entry name" value="eIF-2B_rel"/>
    <property type="match status" value="1"/>
</dbReference>
<dbReference type="FunFam" id="3.40.50.10470:FF:000006">
    <property type="entry name" value="Methylthioribose-1-phosphate isomerase"/>
    <property type="match status" value="1"/>
</dbReference>
<comment type="function">
    <text evidence="3">Catalyzes the interconversion of methylthioribose-1-phosphate (MTR-1-P) into methylthioribulose-1-phosphate (MTRu-1-P).</text>
</comment>
<dbReference type="PANTHER" id="PTHR43475">
    <property type="entry name" value="METHYLTHIORIBOSE-1-PHOSPHATE ISOMERASE"/>
    <property type="match status" value="1"/>
</dbReference>
<comment type="caution">
    <text evidence="4">The sequence shown here is derived from an EMBL/GenBank/DDBJ whole genome shotgun (WGS) entry which is preliminary data.</text>
</comment>
<protein>
    <recommendedName>
        <fullName evidence="3">Methylthioribose-1-phosphate isomerase</fullName>
        <shortName evidence="3">M1Pi</shortName>
        <shortName evidence="3">MTR-1-P isomerase</shortName>
        <ecNumber evidence="3">5.3.1.23</ecNumber>
    </recommendedName>
    <alternativeName>
        <fullName evidence="3">S-methyl-5-thioribose-1-phosphate isomerase</fullName>
    </alternativeName>
</protein>
<gene>
    <name evidence="3 4" type="primary">mtnA</name>
    <name evidence="4" type="ORF">IAD26_01405</name>
</gene>
<dbReference type="InterPro" id="IPR011559">
    <property type="entry name" value="Initiation_fac_2B_a/b/d"/>
</dbReference>
<dbReference type="Proteomes" id="UP000886748">
    <property type="component" value="Unassembled WGS sequence"/>
</dbReference>
<keyword evidence="3" id="KW-0486">Methionine biosynthesis</keyword>
<dbReference type="GO" id="GO:0046523">
    <property type="term" value="F:S-methyl-5-thioribose-1-phosphate isomerase activity"/>
    <property type="evidence" value="ECO:0007669"/>
    <property type="project" value="UniProtKB-UniRule"/>
</dbReference>
<evidence type="ECO:0000313" key="4">
    <source>
        <dbReference type="EMBL" id="HIU91770.1"/>
    </source>
</evidence>
<evidence type="ECO:0000256" key="3">
    <source>
        <dbReference type="HAMAP-Rule" id="MF_01678"/>
    </source>
</evidence>
<comment type="catalytic activity">
    <reaction evidence="2 3">
        <text>5-(methylsulfanyl)-alpha-D-ribose 1-phosphate = 5-(methylsulfanyl)-D-ribulose 1-phosphate</text>
        <dbReference type="Rhea" id="RHEA:19989"/>
        <dbReference type="ChEBI" id="CHEBI:58533"/>
        <dbReference type="ChEBI" id="CHEBI:58548"/>
        <dbReference type="EC" id="5.3.1.23"/>
    </reaction>
</comment>
<reference evidence="4" key="2">
    <citation type="journal article" date="2021" name="PeerJ">
        <title>Extensive microbial diversity within the chicken gut microbiome revealed by metagenomics and culture.</title>
        <authorList>
            <person name="Gilroy R."/>
            <person name="Ravi A."/>
            <person name="Getino M."/>
            <person name="Pursley I."/>
            <person name="Horton D.L."/>
            <person name="Alikhan N.F."/>
            <person name="Baker D."/>
            <person name="Gharbi K."/>
            <person name="Hall N."/>
            <person name="Watson M."/>
            <person name="Adriaenssens E.M."/>
            <person name="Foster-Nyarko E."/>
            <person name="Jarju S."/>
            <person name="Secka A."/>
            <person name="Antonio M."/>
            <person name="Oren A."/>
            <person name="Chaudhuri R.R."/>
            <person name="La Ragione R."/>
            <person name="Hildebrand F."/>
            <person name="Pallen M.J."/>
        </authorList>
    </citation>
    <scope>NUCLEOTIDE SEQUENCE</scope>
    <source>
        <strain evidence="4">CHK154-7741</strain>
    </source>
</reference>
<comment type="similarity">
    <text evidence="3">Belongs to the EIF-2B alpha/beta/delta subunits family. MtnA subfamily.</text>
</comment>
<dbReference type="NCBIfam" id="TIGR00512">
    <property type="entry name" value="salvage_mtnA"/>
    <property type="match status" value="1"/>
</dbReference>
<feature type="binding site" evidence="3">
    <location>
        <begin position="255"/>
        <end position="256"/>
    </location>
    <ligand>
        <name>substrate</name>
    </ligand>
</feature>
<dbReference type="FunFam" id="1.20.120.420:FF:000003">
    <property type="entry name" value="Methylthioribose-1-phosphate isomerase"/>
    <property type="match status" value="1"/>
</dbReference>
<feature type="binding site" evidence="3">
    <location>
        <position position="97"/>
    </location>
    <ligand>
        <name>substrate</name>
    </ligand>
</feature>
<sequence>MDFKSKIKTIEWINDKKVSRMVDQLVVPYEYKLVDISTSDDMFDAIKTMIVRGAPAIGIAGAHGMALAALEIAEKTQDSEEFLKQLKEKAQYLKSARPTAVNLMWAVDKQFDYIKDSHKSVNEMVQMLIDHGVKLENEDIEINKKIGDYGAQLVPKKGATILTHCNAGALATVGYGTALGVVRSAFANDNTVQVFADETRPRQQGARITTFELAMDGIPVTLITDGMSGYFMNKGMIDMVVVGADRIASNGDTANKIGTYNLAIVANYHNVPFYIAAPLSTIDTSISSGKQIPIEERDHKEVTHINGKSVCAEGVNVINPGFDVTPAELIKGIITEKGVLYPPYSESIKKAFAEL</sequence>
<dbReference type="EC" id="5.3.1.23" evidence="3"/>
<dbReference type="HAMAP" id="MF_01678">
    <property type="entry name" value="Salvage_MtnA"/>
    <property type="match status" value="1"/>
</dbReference>
<dbReference type="InterPro" id="IPR027363">
    <property type="entry name" value="M1Pi_N"/>
</dbReference>
<feature type="binding site" evidence="3">
    <location>
        <position position="204"/>
    </location>
    <ligand>
        <name>substrate</name>
    </ligand>
</feature>
<dbReference type="GO" id="GO:0019509">
    <property type="term" value="P:L-methionine salvage from methylthioadenosine"/>
    <property type="evidence" value="ECO:0007669"/>
    <property type="project" value="UniProtKB-UniRule"/>
</dbReference>
<dbReference type="Pfam" id="PF01008">
    <property type="entry name" value="IF-2B"/>
    <property type="match status" value="1"/>
</dbReference>
<evidence type="ECO:0000313" key="5">
    <source>
        <dbReference type="Proteomes" id="UP000886748"/>
    </source>
</evidence>
<name>A0A9D1MYH4_9CLOT</name>
<dbReference type="PANTHER" id="PTHR43475:SF1">
    <property type="entry name" value="METHYLTHIORIBOSE-1-PHOSPHATE ISOMERASE"/>
    <property type="match status" value="1"/>
</dbReference>
<dbReference type="NCBIfam" id="NF004326">
    <property type="entry name" value="PRK05720.1"/>
    <property type="match status" value="1"/>
</dbReference>
<feature type="active site" description="Proton donor" evidence="3">
    <location>
        <position position="245"/>
    </location>
</feature>
<keyword evidence="1 3" id="KW-0413">Isomerase</keyword>
<evidence type="ECO:0000256" key="2">
    <source>
        <dbReference type="ARBA" id="ARBA00052401"/>
    </source>
</evidence>
<comment type="pathway">
    <text evidence="3">Amino-acid biosynthesis; L-methionine biosynthesis via salvage pathway; L-methionine from S-methyl-5-thio-alpha-D-ribose 1-phosphate: step 1/6.</text>
</comment>
<proteinExistence type="inferred from homology"/>
<dbReference type="SUPFAM" id="SSF100950">
    <property type="entry name" value="NagB/RpiA/CoA transferase-like"/>
    <property type="match status" value="1"/>
</dbReference>
<dbReference type="AlphaFoldDB" id="A0A9D1MYH4"/>
<dbReference type="InterPro" id="IPR000649">
    <property type="entry name" value="IF-2B-related"/>
</dbReference>
<evidence type="ECO:0000256" key="1">
    <source>
        <dbReference type="ARBA" id="ARBA00023235"/>
    </source>
</evidence>
<feature type="site" description="Transition state stabilizer" evidence="3">
    <location>
        <position position="165"/>
    </location>
</feature>
<feature type="binding site" evidence="3">
    <location>
        <begin position="52"/>
        <end position="54"/>
    </location>
    <ligand>
        <name>substrate</name>
    </ligand>
</feature>
<organism evidence="4 5">
    <name type="scientific">Candidatus Limenecus avicola</name>
    <dbReference type="NCBI Taxonomy" id="2840847"/>
    <lineage>
        <taxon>Bacteria</taxon>
        <taxon>Bacillati</taxon>
        <taxon>Bacillota</taxon>
        <taxon>Clostridia</taxon>
        <taxon>Eubacteriales</taxon>
        <taxon>Clostridiaceae</taxon>
        <taxon>Clostridiaceae incertae sedis</taxon>
        <taxon>Candidatus Limenecus</taxon>
    </lineage>
</organism>